<dbReference type="InterPro" id="IPR036271">
    <property type="entry name" value="Tet_transcr_reg_TetR-rel_C_sf"/>
</dbReference>
<dbReference type="InterPro" id="IPR050109">
    <property type="entry name" value="HTH-type_TetR-like_transc_reg"/>
</dbReference>
<evidence type="ECO:0000259" key="3">
    <source>
        <dbReference type="PROSITE" id="PS50977"/>
    </source>
</evidence>
<evidence type="ECO:0000313" key="4">
    <source>
        <dbReference type="EMBL" id="GGH85283.1"/>
    </source>
</evidence>
<protein>
    <submittedName>
        <fullName evidence="4">TetR family transcriptional regulator</fullName>
    </submittedName>
</protein>
<comment type="caution">
    <text evidence="4">The sequence shown here is derived from an EMBL/GenBank/DDBJ whole genome shotgun (WGS) entry which is preliminary data.</text>
</comment>
<sequence length="178" mass="20628">MSEKKEKLLRVAERLFYQNGFHAIGLKRIISESDIAIMTLYNHFASKDDLIVEVLKRREQQYKKYLRRYLSDDKRLTLLNLAKGHADWLAEHQQCGCMFLRAKEEFGSDPDHPVVQLVNNHKESMVRLIQNMDETITDEDALQFTLLLEGATALSETTDPKVVGQQLLTMTNRVFLDS</sequence>
<dbReference type="Proteomes" id="UP000656813">
    <property type="component" value="Unassembled WGS sequence"/>
</dbReference>
<reference evidence="4" key="1">
    <citation type="journal article" date="2014" name="Int. J. Syst. Evol. Microbiol.">
        <title>Complete genome sequence of Corynebacterium casei LMG S-19264T (=DSM 44701T), isolated from a smear-ripened cheese.</title>
        <authorList>
            <consortium name="US DOE Joint Genome Institute (JGI-PGF)"/>
            <person name="Walter F."/>
            <person name="Albersmeier A."/>
            <person name="Kalinowski J."/>
            <person name="Ruckert C."/>
        </authorList>
    </citation>
    <scope>NUCLEOTIDE SEQUENCE</scope>
    <source>
        <strain evidence="4">CGMCC 1.12777</strain>
    </source>
</reference>
<reference evidence="4" key="2">
    <citation type="submission" date="2020-09" db="EMBL/GenBank/DDBJ databases">
        <authorList>
            <person name="Sun Q."/>
            <person name="Zhou Y."/>
        </authorList>
    </citation>
    <scope>NUCLEOTIDE SEQUENCE</scope>
    <source>
        <strain evidence="4">CGMCC 1.12777</strain>
    </source>
</reference>
<dbReference type="EMBL" id="BMFV01000026">
    <property type="protein sequence ID" value="GGH85283.1"/>
    <property type="molecule type" value="Genomic_DNA"/>
</dbReference>
<evidence type="ECO:0000313" key="5">
    <source>
        <dbReference type="Proteomes" id="UP000656813"/>
    </source>
</evidence>
<dbReference type="InterPro" id="IPR009057">
    <property type="entry name" value="Homeodomain-like_sf"/>
</dbReference>
<dbReference type="AlphaFoldDB" id="A0A8J2ZYI6"/>
<name>A0A8J2ZYI6_9BACL</name>
<keyword evidence="5" id="KW-1185">Reference proteome</keyword>
<keyword evidence="1 2" id="KW-0238">DNA-binding</keyword>
<dbReference type="SUPFAM" id="SSF46689">
    <property type="entry name" value="Homeodomain-like"/>
    <property type="match status" value="1"/>
</dbReference>
<feature type="DNA-binding region" description="H-T-H motif" evidence="2">
    <location>
        <begin position="25"/>
        <end position="44"/>
    </location>
</feature>
<dbReference type="GO" id="GO:0003700">
    <property type="term" value="F:DNA-binding transcription factor activity"/>
    <property type="evidence" value="ECO:0007669"/>
    <property type="project" value="TreeGrafter"/>
</dbReference>
<accession>A0A8J2ZYI6</accession>
<dbReference type="GO" id="GO:0000976">
    <property type="term" value="F:transcription cis-regulatory region binding"/>
    <property type="evidence" value="ECO:0007669"/>
    <property type="project" value="TreeGrafter"/>
</dbReference>
<dbReference type="Gene3D" id="1.10.357.10">
    <property type="entry name" value="Tetracycline Repressor, domain 2"/>
    <property type="match status" value="1"/>
</dbReference>
<evidence type="ECO:0000256" key="2">
    <source>
        <dbReference type="PROSITE-ProRule" id="PRU00335"/>
    </source>
</evidence>
<feature type="domain" description="HTH tetR-type" evidence="3">
    <location>
        <begin position="2"/>
        <end position="62"/>
    </location>
</feature>
<gene>
    <name evidence="4" type="ORF">GCM10007096_30310</name>
</gene>
<evidence type="ECO:0000256" key="1">
    <source>
        <dbReference type="ARBA" id="ARBA00023125"/>
    </source>
</evidence>
<dbReference type="Pfam" id="PF00440">
    <property type="entry name" value="TetR_N"/>
    <property type="match status" value="1"/>
</dbReference>
<dbReference type="SUPFAM" id="SSF48498">
    <property type="entry name" value="Tetracyclin repressor-like, C-terminal domain"/>
    <property type="match status" value="1"/>
</dbReference>
<proteinExistence type="predicted"/>
<dbReference type="InterPro" id="IPR001647">
    <property type="entry name" value="HTH_TetR"/>
</dbReference>
<dbReference type="PANTHER" id="PTHR30055">
    <property type="entry name" value="HTH-TYPE TRANSCRIPTIONAL REGULATOR RUTR"/>
    <property type="match status" value="1"/>
</dbReference>
<organism evidence="4 5">
    <name type="scientific">Pullulanibacillus pueri</name>
    <dbReference type="NCBI Taxonomy" id="1437324"/>
    <lineage>
        <taxon>Bacteria</taxon>
        <taxon>Bacillati</taxon>
        <taxon>Bacillota</taxon>
        <taxon>Bacilli</taxon>
        <taxon>Bacillales</taxon>
        <taxon>Sporolactobacillaceae</taxon>
        <taxon>Pullulanibacillus</taxon>
    </lineage>
</organism>
<dbReference type="RefSeq" id="WP_188498228.1">
    <property type="nucleotide sequence ID" value="NZ_BMFV01000026.1"/>
</dbReference>
<dbReference type="PROSITE" id="PS50977">
    <property type="entry name" value="HTH_TETR_2"/>
    <property type="match status" value="1"/>
</dbReference>
<dbReference type="PRINTS" id="PR00455">
    <property type="entry name" value="HTHTETR"/>
</dbReference>
<dbReference type="PANTHER" id="PTHR30055:SF200">
    <property type="entry name" value="HTH-TYPE TRANSCRIPTIONAL REPRESSOR BDCR"/>
    <property type="match status" value="1"/>
</dbReference>